<feature type="region of interest" description="Disordered" evidence="1">
    <location>
        <begin position="71"/>
        <end position="98"/>
    </location>
</feature>
<sequence>MAAATPRAAFALSFASSLYPSDENRLHTSQSYLSIRRRTSECQFGDVPAAPPGEATQAQIADQTCSRTFLSPESSRDVFGDEYDSHEREPSWSGSLFGPILEDMQNDGSVVDGSGVRHDSQLTRVANSSGENDPQIEMSLNFPFFFPPLIDL</sequence>
<dbReference type="RefSeq" id="XP_012185893.1">
    <property type="nucleotide sequence ID" value="XM_012330503.1"/>
</dbReference>
<dbReference type="EMBL" id="HE797415">
    <property type="protein sequence ID" value="CCM06610.1"/>
    <property type="molecule type" value="Genomic_DNA"/>
</dbReference>
<dbReference type="InParanoid" id="J4GXK6"/>
<evidence type="ECO:0000313" key="3">
    <source>
        <dbReference type="Proteomes" id="UP000006352"/>
    </source>
</evidence>
<feature type="compositionally biased region" description="Basic and acidic residues" evidence="1">
    <location>
        <begin position="74"/>
        <end position="90"/>
    </location>
</feature>
<organism evidence="2 3">
    <name type="scientific">Fibroporia radiculosa</name>
    <dbReference type="NCBI Taxonomy" id="599839"/>
    <lineage>
        <taxon>Eukaryota</taxon>
        <taxon>Fungi</taxon>
        <taxon>Dikarya</taxon>
        <taxon>Basidiomycota</taxon>
        <taxon>Agaricomycotina</taxon>
        <taxon>Agaricomycetes</taxon>
        <taxon>Polyporales</taxon>
        <taxon>Fibroporiaceae</taxon>
        <taxon>Fibroporia</taxon>
    </lineage>
</organism>
<name>J4GXK6_9APHY</name>
<evidence type="ECO:0000313" key="2">
    <source>
        <dbReference type="EMBL" id="CCM06610.1"/>
    </source>
</evidence>
<protein>
    <submittedName>
        <fullName evidence="2">Uncharacterized protein</fullName>
    </submittedName>
</protein>
<evidence type="ECO:0000256" key="1">
    <source>
        <dbReference type="SAM" id="MobiDB-lite"/>
    </source>
</evidence>
<accession>J4GXK6</accession>
<dbReference type="GeneID" id="24101510"/>
<dbReference type="AlphaFoldDB" id="J4GXK6"/>
<gene>
    <name evidence="2" type="ORF">FIBRA_08889</name>
</gene>
<keyword evidence="3" id="KW-1185">Reference proteome</keyword>
<dbReference type="Proteomes" id="UP000006352">
    <property type="component" value="Unassembled WGS sequence"/>
</dbReference>
<proteinExistence type="predicted"/>
<dbReference type="HOGENOM" id="CLU_1722405_0_0_1"/>
<reference evidence="2 3" key="1">
    <citation type="journal article" date="2012" name="Appl. Environ. Microbiol.">
        <title>Short-read sequencing for genomic analysis of the brown rot fungus Fibroporia radiculosa.</title>
        <authorList>
            <person name="Tang J.D."/>
            <person name="Perkins A.D."/>
            <person name="Sonstegard T.S."/>
            <person name="Schroeder S.G."/>
            <person name="Burgess S.C."/>
            <person name="Diehl S.V."/>
        </authorList>
    </citation>
    <scope>NUCLEOTIDE SEQUENCE [LARGE SCALE GENOMIC DNA]</scope>
    <source>
        <strain evidence="2 3">TFFH 294</strain>
    </source>
</reference>